<proteinExistence type="predicted"/>
<dbReference type="SUPFAM" id="SSF51905">
    <property type="entry name" value="FAD/NAD(P)-binding domain"/>
    <property type="match status" value="1"/>
</dbReference>
<evidence type="ECO:0000256" key="5">
    <source>
        <dbReference type="ARBA" id="ARBA00023014"/>
    </source>
</evidence>
<evidence type="ECO:0000256" key="1">
    <source>
        <dbReference type="ARBA" id="ARBA00022485"/>
    </source>
</evidence>
<name>A0A069QEI0_HOYLO</name>
<dbReference type="InterPro" id="IPR036188">
    <property type="entry name" value="FAD/NAD-bd_sf"/>
</dbReference>
<dbReference type="Pfam" id="PF12831">
    <property type="entry name" value="FAD_oxidored"/>
    <property type="match status" value="1"/>
</dbReference>
<keyword evidence="1" id="KW-0004">4Fe-4S</keyword>
<evidence type="ECO:0000256" key="2">
    <source>
        <dbReference type="ARBA" id="ARBA00022723"/>
    </source>
</evidence>
<sequence length="769" mass="85786">MIEELFENNKRTQRTQHVAADLLVAGGGMAGVCAAIAAARQGLRVALVQDRPVLGGNASSEVRLWVLGATSHMGNNNRWAREGGLLNELLVENTYRNKEGNPVIFDTVLLDKVLAENNISLFLNTVVYDIEKNGSRNIASVTAYNSQNETRYLFNAKLFCDATGDGLLAYMAGAHYRQGAEDAEEFGEKFAPNKKTYGEKLGHTIFFYIKDAGKPVQYVPPHFALSINEVESSINKIHNQEYFSTKEAGCKYWWIEYGGRLDTIKDTEEVKYRLLSVVYGIWNYIKNSGRFPESRNLTLEWAGTIPGKRESRRFVGYYMLTQQDIIEQRMQPDAVAFGGWSLDLHPADGVFSKEKKACTQWHAKGIYPIPYRCYITPHLDNLFLAGRIISATHVAFASTRVMATCAAGGEAVGTAAAYCIHHNCIPDELMDEQHMAKLQTLLTRNGVYLPQTDVQIANHALQTATIMASSTLVLDQLPPSGEWKMLVHSAAQMLPISKGAMPHISLWLRAGEETSLQVELRISSKPFNHTPVLTLESFELPLHAGEQEVILAFKCRIPSDCYAFVCFIKNEHVALQACNSIVSGVMATFNKCLPAVSNWGKQEPPAHIGVESFEFWCPERREKAYNIAMKITPGLRCFAPENLLAPPYRPVNKPNAWVAALHDKQPTLSFTWEKEQQIKGIKLFTDVDYDHPMETVQWGHADNRMPQCVDGIEIIASPNTHITITNNYQAMIEVQFDGQGITTNHLEIRLSNASPNAAVALLGIQFISL</sequence>
<evidence type="ECO:0000256" key="3">
    <source>
        <dbReference type="ARBA" id="ARBA00023002"/>
    </source>
</evidence>
<dbReference type="GO" id="GO:0051539">
    <property type="term" value="F:4 iron, 4 sulfur cluster binding"/>
    <property type="evidence" value="ECO:0007669"/>
    <property type="project" value="UniProtKB-KW"/>
</dbReference>
<evidence type="ECO:0000313" key="6">
    <source>
        <dbReference type="EMBL" id="KDR51180.1"/>
    </source>
</evidence>
<keyword evidence="7" id="KW-1185">Reference proteome</keyword>
<dbReference type="GO" id="GO:0016491">
    <property type="term" value="F:oxidoreductase activity"/>
    <property type="evidence" value="ECO:0007669"/>
    <property type="project" value="UniProtKB-KW"/>
</dbReference>
<evidence type="ECO:0000256" key="4">
    <source>
        <dbReference type="ARBA" id="ARBA00023004"/>
    </source>
</evidence>
<dbReference type="GO" id="GO:0046872">
    <property type="term" value="F:metal ion binding"/>
    <property type="evidence" value="ECO:0007669"/>
    <property type="project" value="UniProtKB-KW"/>
</dbReference>
<dbReference type="HOGENOM" id="CLU_010695_0_0_10"/>
<dbReference type="EMBL" id="JNGW01000119">
    <property type="protein sequence ID" value="KDR51180.1"/>
    <property type="molecule type" value="Genomic_DNA"/>
</dbReference>
<comment type="caution">
    <text evidence="6">The sequence shown here is derived from an EMBL/GenBank/DDBJ whole genome shotgun (WGS) entry which is preliminary data.</text>
</comment>
<keyword evidence="2" id="KW-0479">Metal-binding</keyword>
<gene>
    <name evidence="6" type="ORF">HMPREF1991_02748</name>
</gene>
<evidence type="ECO:0000313" key="7">
    <source>
        <dbReference type="Proteomes" id="UP000027442"/>
    </source>
</evidence>
<dbReference type="PANTHER" id="PTHR43498">
    <property type="entry name" value="FERREDOXIN:COB-COM HETERODISULFIDE REDUCTASE SUBUNIT A"/>
    <property type="match status" value="1"/>
</dbReference>
<keyword evidence="3" id="KW-0560">Oxidoreductase</keyword>
<dbReference type="PATRIC" id="fig|1122985.7.peg.2843"/>
<dbReference type="InterPro" id="IPR039650">
    <property type="entry name" value="HdrA-like"/>
</dbReference>
<dbReference type="RefSeq" id="WP_018967241.1">
    <property type="nucleotide sequence ID" value="NZ_KB899213.1"/>
</dbReference>
<evidence type="ECO:0008006" key="8">
    <source>
        <dbReference type="Google" id="ProtNLM"/>
    </source>
</evidence>
<accession>A0A069QEI0</accession>
<reference evidence="6 7" key="1">
    <citation type="submission" date="2013-08" db="EMBL/GenBank/DDBJ databases">
        <authorList>
            <person name="Weinstock G."/>
            <person name="Sodergren E."/>
            <person name="Wylie T."/>
            <person name="Fulton L."/>
            <person name="Fulton R."/>
            <person name="Fronick C."/>
            <person name="O'Laughlin M."/>
            <person name="Godfrey J."/>
            <person name="Miner T."/>
            <person name="Herter B."/>
            <person name="Appelbaum E."/>
            <person name="Cordes M."/>
            <person name="Lek S."/>
            <person name="Wollam A."/>
            <person name="Pepin K.H."/>
            <person name="Palsikar V.B."/>
            <person name="Mitreva M."/>
            <person name="Wilson R.K."/>
        </authorList>
    </citation>
    <scope>NUCLEOTIDE SEQUENCE [LARGE SCALE GENOMIC DNA]</scope>
    <source>
        <strain evidence="6 7">ATCC 15930</strain>
    </source>
</reference>
<dbReference type="AlphaFoldDB" id="A0A069QEI0"/>
<keyword evidence="5" id="KW-0411">Iron-sulfur</keyword>
<keyword evidence="4" id="KW-0408">Iron</keyword>
<dbReference type="Gene3D" id="3.50.50.60">
    <property type="entry name" value="FAD/NAD(P)-binding domain"/>
    <property type="match status" value="1"/>
</dbReference>
<dbReference type="eggNOG" id="COG0644">
    <property type="taxonomic scope" value="Bacteria"/>
</dbReference>
<organism evidence="6 7">
    <name type="scientific">Hoylesella loescheii DSM 19665 = JCM 12249 = ATCC 15930</name>
    <dbReference type="NCBI Taxonomy" id="1122985"/>
    <lineage>
        <taxon>Bacteria</taxon>
        <taxon>Pseudomonadati</taxon>
        <taxon>Bacteroidota</taxon>
        <taxon>Bacteroidia</taxon>
        <taxon>Bacteroidales</taxon>
        <taxon>Prevotellaceae</taxon>
        <taxon>Hoylesella</taxon>
    </lineage>
</organism>
<protein>
    <recommendedName>
        <fullName evidence="8">FAD dependent oxidoreductase</fullName>
    </recommendedName>
</protein>
<dbReference type="Proteomes" id="UP000027442">
    <property type="component" value="Unassembled WGS sequence"/>
</dbReference>
<dbReference type="PANTHER" id="PTHR43498:SF1">
    <property type="entry name" value="COB--COM HETERODISULFIDE REDUCTASE IRON-SULFUR SUBUNIT A"/>
    <property type="match status" value="1"/>
</dbReference>